<dbReference type="GO" id="GO:0005634">
    <property type="term" value="C:nucleus"/>
    <property type="evidence" value="ECO:0007669"/>
    <property type="project" value="TreeGrafter"/>
</dbReference>
<dbReference type="GO" id="GO:0007062">
    <property type="term" value="P:sister chromatid cohesion"/>
    <property type="evidence" value="ECO:0007669"/>
    <property type="project" value="TreeGrafter"/>
</dbReference>
<dbReference type="GO" id="GO:0008278">
    <property type="term" value="C:cohesin complex"/>
    <property type="evidence" value="ECO:0007669"/>
    <property type="project" value="TreeGrafter"/>
</dbReference>
<dbReference type="PANTHER" id="PTHR11199">
    <property type="entry name" value="STROMAL ANTIGEN"/>
    <property type="match status" value="1"/>
</dbReference>
<dbReference type="PANTHER" id="PTHR11199:SF0">
    <property type="entry name" value="LD34181P-RELATED"/>
    <property type="match status" value="1"/>
</dbReference>
<evidence type="ECO:0000313" key="2">
    <source>
        <dbReference type="EMBL" id="ETO07026.1"/>
    </source>
</evidence>
<organism evidence="2 3">
    <name type="scientific">Reticulomyxa filosa</name>
    <dbReference type="NCBI Taxonomy" id="46433"/>
    <lineage>
        <taxon>Eukaryota</taxon>
        <taxon>Sar</taxon>
        <taxon>Rhizaria</taxon>
        <taxon>Retaria</taxon>
        <taxon>Foraminifera</taxon>
        <taxon>Monothalamids</taxon>
        <taxon>Reticulomyxidae</taxon>
        <taxon>Reticulomyxa</taxon>
    </lineage>
</organism>
<dbReference type="GO" id="GO:0003682">
    <property type="term" value="F:chromatin binding"/>
    <property type="evidence" value="ECO:0007669"/>
    <property type="project" value="TreeGrafter"/>
</dbReference>
<dbReference type="GO" id="GO:0000785">
    <property type="term" value="C:chromatin"/>
    <property type="evidence" value="ECO:0007669"/>
    <property type="project" value="TreeGrafter"/>
</dbReference>
<keyword evidence="3" id="KW-1185">Reference proteome</keyword>
<evidence type="ECO:0000313" key="3">
    <source>
        <dbReference type="Proteomes" id="UP000023152"/>
    </source>
</evidence>
<dbReference type="EMBL" id="ASPP01026591">
    <property type="protein sequence ID" value="ETO07026.1"/>
    <property type="molecule type" value="Genomic_DNA"/>
</dbReference>
<feature type="compositionally biased region" description="Basic and acidic residues" evidence="1">
    <location>
        <begin position="45"/>
        <end position="64"/>
    </location>
</feature>
<dbReference type="AlphaFoldDB" id="X6M096"/>
<accession>X6M096</accession>
<gene>
    <name evidence="2" type="ORF">RFI_30367</name>
</gene>
<name>X6M096_RETFI</name>
<dbReference type="InterPro" id="IPR039662">
    <property type="entry name" value="Cohesin_Scc3/SA"/>
</dbReference>
<feature type="compositionally biased region" description="Basic residues" evidence="1">
    <location>
        <begin position="78"/>
        <end position="89"/>
    </location>
</feature>
<feature type="region of interest" description="Disordered" evidence="1">
    <location>
        <begin position="45"/>
        <end position="92"/>
    </location>
</feature>
<sequence length="174" mass="20404">MYIYMQRESKITHLRKVSVLTAISIGDGCVHLMAKARQSLEKCERQLHKDTKKANKDNAKSEKEEKEEEQEEHEKGTSKARTKHKKSAKMSKLEESVADFKQRIDALKKLTTFIFENMISYKSKDSHFEIRMWTLNCITEWVNADPSPTSFFNDTYWRYLQEALTDQVSPTISF</sequence>
<dbReference type="Proteomes" id="UP000023152">
    <property type="component" value="Unassembled WGS sequence"/>
</dbReference>
<protein>
    <submittedName>
        <fullName evidence="2">Uncharacterized protein</fullName>
    </submittedName>
</protein>
<evidence type="ECO:0000256" key="1">
    <source>
        <dbReference type="SAM" id="MobiDB-lite"/>
    </source>
</evidence>
<reference evidence="2 3" key="1">
    <citation type="journal article" date="2013" name="Curr. Biol.">
        <title>The Genome of the Foraminiferan Reticulomyxa filosa.</title>
        <authorList>
            <person name="Glockner G."/>
            <person name="Hulsmann N."/>
            <person name="Schleicher M."/>
            <person name="Noegel A.A."/>
            <person name="Eichinger L."/>
            <person name="Gallinger C."/>
            <person name="Pawlowski J."/>
            <person name="Sierra R."/>
            <person name="Euteneuer U."/>
            <person name="Pillet L."/>
            <person name="Moustafa A."/>
            <person name="Platzer M."/>
            <person name="Groth M."/>
            <person name="Szafranski K."/>
            <person name="Schliwa M."/>
        </authorList>
    </citation>
    <scope>NUCLEOTIDE SEQUENCE [LARGE SCALE GENOMIC DNA]</scope>
</reference>
<comment type="caution">
    <text evidence="2">The sequence shown here is derived from an EMBL/GenBank/DDBJ whole genome shotgun (WGS) entry which is preliminary data.</text>
</comment>
<proteinExistence type="predicted"/>